<keyword evidence="8" id="KW-0998">Cell outer membrane</keyword>
<dbReference type="Gene3D" id="3.10.20.310">
    <property type="entry name" value="membrane protein fhac"/>
    <property type="match status" value="3"/>
</dbReference>
<evidence type="ECO:0000256" key="3">
    <source>
        <dbReference type="ARBA" id="ARBA00015419"/>
    </source>
</evidence>
<evidence type="ECO:0000256" key="1">
    <source>
        <dbReference type="ARBA" id="ARBA00004442"/>
    </source>
</evidence>
<evidence type="ECO:0000256" key="4">
    <source>
        <dbReference type="ARBA" id="ARBA00022452"/>
    </source>
</evidence>
<dbReference type="Pfam" id="PF07244">
    <property type="entry name" value="POTRA"/>
    <property type="match status" value="1"/>
</dbReference>
<dbReference type="Proteomes" id="UP000004750">
    <property type="component" value="Unassembled WGS sequence"/>
</dbReference>
<feature type="domain" description="POTRA" evidence="13">
    <location>
        <begin position="145"/>
        <end position="217"/>
    </location>
</feature>
<proteinExistence type="inferred from homology"/>
<comment type="subunit">
    <text evidence="10">Interacts with TamB to form the translocation and assembly module (TAM).</text>
</comment>
<dbReference type="RefSeq" id="WP_006985700.1">
    <property type="nucleotide sequence ID" value="NZ_JH417929.1"/>
</dbReference>
<dbReference type="STRING" id="797473.HMPREF9080_01697"/>
<gene>
    <name evidence="15" type="ORF">HMPREF9080_01697</name>
</gene>
<dbReference type="InterPro" id="IPR010827">
    <property type="entry name" value="BamA/TamA_POTRA"/>
</dbReference>
<sequence length="604" mass="67416">MQHTLLTAFLTALLALPLHAKPAKPAIKAKTAATAAPAQPDAANLMGKTILDIDIRGIDNIQQHDNAKTYLTLEKSVGEKIEQPDYIQYLIENGREEIRRSQQPFGYYNSEVDAHVQDEGDSLRITYTVHQNQITKLNKVNVQITDEAAQDEAFQEALADNPLKQGGVLNHETYENYKARLAALASARGYFDAEFREHNVQVNPADNTAEVNLVLDSGMRYTFEAVDFNDTPLDPDLLQRFVQFKPGQPYLSSDVATLQQDLQGSGYFAEALVGDEPDRTTKTVPVNAQLTMDENKHYVLGVGYSTDGGVRGKVEFDRRWINSRGHQFSSKLYASKKNSSLDTLYRIPAANPTSDYYYFRLGGHIKTDNYDSRKLFGEGGYNFRLGDWEHRYGLVAAWEKYNIGLTKDKTLLVYPQGQWTYTSTKNRLNPKDGYQFRFGLLAAGKTLLSDANLVQGNIDARYLQSIGEKQRLIARASLGASWTDNFDRIPPSLRYFAGGDRSIRGYAFENIGSRDSEGNNIGGRYLGVGGLEYEYYFKPGWALAAFVDGGDAFVDDFKMRIGAGAGVHWQSPVGPIKVDVGHGFDKQYGDKVRLHISIGAELDL</sequence>
<reference evidence="15 16" key="1">
    <citation type="submission" date="2011-08" db="EMBL/GenBank/DDBJ databases">
        <authorList>
            <person name="Weinstock G."/>
            <person name="Sodergren E."/>
            <person name="Clifton S."/>
            <person name="Fulton L."/>
            <person name="Fulton B."/>
            <person name="Courtney L."/>
            <person name="Fronick C."/>
            <person name="Harrison M."/>
            <person name="Strong C."/>
            <person name="Farmer C."/>
            <person name="Delahaunty K."/>
            <person name="Markovic C."/>
            <person name="Hall O."/>
            <person name="Minx P."/>
            <person name="Tomlinson C."/>
            <person name="Mitreva M."/>
            <person name="Hou S."/>
            <person name="Chen J."/>
            <person name="Wollam A."/>
            <person name="Pepin K.H."/>
            <person name="Johnson M."/>
            <person name="Bhonagiri V."/>
            <person name="Zhang X."/>
            <person name="Suruliraj S."/>
            <person name="Warren W."/>
            <person name="Chinwalla A."/>
            <person name="Mardis E.R."/>
            <person name="Wilson R.K."/>
        </authorList>
    </citation>
    <scope>NUCLEOTIDE SEQUENCE [LARGE SCALE GENOMIC DNA]</scope>
    <source>
        <strain evidence="15 16">F0432</strain>
    </source>
</reference>
<protein>
    <recommendedName>
        <fullName evidence="3">Translocation and assembly module subunit TamA</fullName>
    </recommendedName>
    <alternativeName>
        <fullName evidence="9">Autotransporter assembly factor TamA</fullName>
    </alternativeName>
</protein>
<accession>G9ZFZ7</accession>
<evidence type="ECO:0000256" key="11">
    <source>
        <dbReference type="SAM" id="SignalP"/>
    </source>
</evidence>
<evidence type="ECO:0000259" key="13">
    <source>
        <dbReference type="Pfam" id="PF07244"/>
    </source>
</evidence>
<dbReference type="Gene3D" id="2.40.160.50">
    <property type="entry name" value="membrane protein fhac: a member of the omp85/tpsb transporter family"/>
    <property type="match status" value="1"/>
</dbReference>
<evidence type="ECO:0000256" key="2">
    <source>
        <dbReference type="ARBA" id="ARBA00010248"/>
    </source>
</evidence>
<keyword evidence="4" id="KW-1134">Transmembrane beta strand</keyword>
<dbReference type="Pfam" id="PF01103">
    <property type="entry name" value="Omp85"/>
    <property type="match status" value="1"/>
</dbReference>
<dbReference type="PANTHER" id="PTHR12815:SF47">
    <property type="entry name" value="TRANSLOCATION AND ASSEMBLY MODULE SUBUNIT TAMA"/>
    <property type="match status" value="1"/>
</dbReference>
<evidence type="ECO:0000259" key="12">
    <source>
        <dbReference type="Pfam" id="PF01103"/>
    </source>
</evidence>
<feature type="domain" description="Bacterial surface antigen (D15)" evidence="12">
    <location>
        <begin position="304"/>
        <end position="599"/>
    </location>
</feature>
<evidence type="ECO:0000256" key="9">
    <source>
        <dbReference type="ARBA" id="ARBA00033063"/>
    </source>
</evidence>
<dbReference type="InterPro" id="IPR035243">
    <property type="entry name" value="TamA_POTRA_Dom_1"/>
</dbReference>
<evidence type="ECO:0000313" key="16">
    <source>
        <dbReference type="Proteomes" id="UP000004750"/>
    </source>
</evidence>
<dbReference type="GO" id="GO:0009279">
    <property type="term" value="C:cell outer membrane"/>
    <property type="evidence" value="ECO:0007669"/>
    <property type="project" value="UniProtKB-SubCell"/>
</dbReference>
<dbReference type="Pfam" id="PF17243">
    <property type="entry name" value="POTRA_TamA_1"/>
    <property type="match status" value="1"/>
</dbReference>
<keyword evidence="6 11" id="KW-0732">Signal</keyword>
<organism evidence="15 16">
    <name type="scientific">Cardiobacterium valvarum F0432</name>
    <dbReference type="NCBI Taxonomy" id="797473"/>
    <lineage>
        <taxon>Bacteria</taxon>
        <taxon>Pseudomonadati</taxon>
        <taxon>Pseudomonadota</taxon>
        <taxon>Gammaproteobacteria</taxon>
        <taxon>Cardiobacteriales</taxon>
        <taxon>Cardiobacteriaceae</taxon>
        <taxon>Cardiobacterium</taxon>
    </lineage>
</organism>
<name>G9ZFZ7_9GAMM</name>
<dbReference type="AlphaFoldDB" id="G9ZFZ7"/>
<dbReference type="EMBL" id="AGCM01000093">
    <property type="protein sequence ID" value="EHM53619.1"/>
    <property type="molecule type" value="Genomic_DNA"/>
</dbReference>
<dbReference type="GO" id="GO:0009306">
    <property type="term" value="P:protein secretion"/>
    <property type="evidence" value="ECO:0007669"/>
    <property type="project" value="TreeGrafter"/>
</dbReference>
<evidence type="ECO:0000256" key="7">
    <source>
        <dbReference type="ARBA" id="ARBA00023136"/>
    </source>
</evidence>
<dbReference type="HOGENOM" id="CLU_018618_1_0_6"/>
<comment type="subcellular location">
    <subcellularLocation>
        <location evidence="1">Cell outer membrane</location>
    </subcellularLocation>
</comment>
<comment type="similarity">
    <text evidence="2">Belongs to the TamA family.</text>
</comment>
<evidence type="ECO:0000256" key="6">
    <source>
        <dbReference type="ARBA" id="ARBA00022729"/>
    </source>
</evidence>
<feature type="domain" description="TamA POTRA" evidence="14">
    <location>
        <begin position="52"/>
        <end position="130"/>
    </location>
</feature>
<evidence type="ECO:0000313" key="15">
    <source>
        <dbReference type="EMBL" id="EHM53619.1"/>
    </source>
</evidence>
<feature type="chain" id="PRO_5003529956" description="Translocation and assembly module subunit TamA" evidence="11">
    <location>
        <begin position="21"/>
        <end position="604"/>
    </location>
</feature>
<keyword evidence="7" id="KW-0472">Membrane</keyword>
<comment type="caution">
    <text evidence="15">The sequence shown here is derived from an EMBL/GenBank/DDBJ whole genome shotgun (WGS) entry which is preliminary data.</text>
</comment>
<dbReference type="InterPro" id="IPR000184">
    <property type="entry name" value="Bac_surfAg_D15"/>
</dbReference>
<feature type="signal peptide" evidence="11">
    <location>
        <begin position="1"/>
        <end position="20"/>
    </location>
</feature>
<dbReference type="PATRIC" id="fig|797473.3.peg.1374"/>
<dbReference type="GO" id="GO:0097347">
    <property type="term" value="C:TAM protein secretion complex"/>
    <property type="evidence" value="ECO:0007669"/>
    <property type="project" value="TreeGrafter"/>
</dbReference>
<dbReference type="InterPro" id="IPR039910">
    <property type="entry name" value="D15-like"/>
</dbReference>
<evidence type="ECO:0000256" key="10">
    <source>
        <dbReference type="ARBA" id="ARBA00093548"/>
    </source>
</evidence>
<evidence type="ECO:0000256" key="8">
    <source>
        <dbReference type="ARBA" id="ARBA00023237"/>
    </source>
</evidence>
<dbReference type="PANTHER" id="PTHR12815">
    <property type="entry name" value="SORTING AND ASSEMBLY MACHINERY SAMM50 PROTEIN FAMILY MEMBER"/>
    <property type="match status" value="1"/>
</dbReference>
<keyword evidence="5" id="KW-0812">Transmembrane</keyword>
<evidence type="ECO:0000259" key="14">
    <source>
        <dbReference type="Pfam" id="PF17243"/>
    </source>
</evidence>
<evidence type="ECO:0000256" key="5">
    <source>
        <dbReference type="ARBA" id="ARBA00022692"/>
    </source>
</evidence>